<keyword evidence="1" id="KW-0238">DNA-binding</keyword>
<comment type="caution">
    <text evidence="2">The sequence shown here is derived from an EMBL/GenBank/DDBJ whole genome shotgun (WGS) entry which is preliminary data.</text>
</comment>
<dbReference type="Proteomes" id="UP000218113">
    <property type="component" value="Unassembled WGS sequence"/>
</dbReference>
<sequence>MKFLKGKSLAQQKINLINRLLKFKCKKSETTHGCIHSIATLKIRNTVFNMLVEFLIQEGFSKTLTEITEELLIKFLQRRLDQGLSSRSLINNLSTISACFTALKKQGIFIKICDFTTARYFCKNNGKKIVKKNRAVKKINIDKLEHIEVKIIANMQFETGFRIDEIYQIKSAKIKKYGNKYFVQKGSIQGKGGKRLVAKEITANTANFYLEMLKINNDKIPISKVTYSKYFKLAFGDTSHSCRYNFAQYLSNFLNNKRLNWVEKKRIIARELGHVRISSANHYAY</sequence>
<dbReference type="GO" id="GO:0003677">
    <property type="term" value="F:DNA binding"/>
    <property type="evidence" value="ECO:0007669"/>
    <property type="project" value="UniProtKB-KW"/>
</dbReference>
<evidence type="ECO:0000313" key="3">
    <source>
        <dbReference type="Proteomes" id="UP000218113"/>
    </source>
</evidence>
<evidence type="ECO:0000256" key="1">
    <source>
        <dbReference type="ARBA" id="ARBA00023125"/>
    </source>
</evidence>
<dbReference type="AlphaFoldDB" id="A0A2A4T4U2"/>
<name>A0A2A4T4U2_9DELT</name>
<dbReference type="InterPro" id="IPR011010">
    <property type="entry name" value="DNA_brk_join_enz"/>
</dbReference>
<evidence type="ECO:0000313" key="2">
    <source>
        <dbReference type="EMBL" id="PCI28636.1"/>
    </source>
</evidence>
<dbReference type="InterPro" id="IPR010998">
    <property type="entry name" value="Integrase_recombinase_N"/>
</dbReference>
<gene>
    <name evidence="2" type="ORF">COB67_05860</name>
</gene>
<organism evidence="2 3">
    <name type="scientific">SAR324 cluster bacterium</name>
    <dbReference type="NCBI Taxonomy" id="2024889"/>
    <lineage>
        <taxon>Bacteria</taxon>
        <taxon>Deltaproteobacteria</taxon>
        <taxon>SAR324 cluster</taxon>
    </lineage>
</organism>
<protein>
    <recommendedName>
        <fullName evidence="4">Tyr recombinase domain-containing protein</fullName>
    </recommendedName>
</protein>
<dbReference type="Gene3D" id="1.10.150.130">
    <property type="match status" value="1"/>
</dbReference>
<dbReference type="SUPFAM" id="SSF56349">
    <property type="entry name" value="DNA breaking-rejoining enzymes"/>
    <property type="match status" value="1"/>
</dbReference>
<dbReference type="EMBL" id="NVSR01000029">
    <property type="protein sequence ID" value="PCI28636.1"/>
    <property type="molecule type" value="Genomic_DNA"/>
</dbReference>
<accession>A0A2A4T4U2</accession>
<reference evidence="3" key="1">
    <citation type="submission" date="2017-08" db="EMBL/GenBank/DDBJ databases">
        <title>A dynamic microbial community with high functional redundancy inhabits the cold, oxic subseafloor aquifer.</title>
        <authorList>
            <person name="Tully B.J."/>
            <person name="Wheat C.G."/>
            <person name="Glazer B.T."/>
            <person name="Huber J.A."/>
        </authorList>
    </citation>
    <scope>NUCLEOTIDE SEQUENCE [LARGE SCALE GENOMIC DNA]</scope>
</reference>
<evidence type="ECO:0008006" key="4">
    <source>
        <dbReference type="Google" id="ProtNLM"/>
    </source>
</evidence>
<proteinExistence type="predicted"/>